<keyword evidence="2" id="KW-1185">Reference proteome</keyword>
<gene>
    <name evidence="1" type="ORF">T4D_12779</name>
</gene>
<dbReference type="Proteomes" id="UP000054995">
    <property type="component" value="Unassembled WGS sequence"/>
</dbReference>
<comment type="caution">
    <text evidence="1">The sequence shown here is derived from an EMBL/GenBank/DDBJ whole genome shotgun (WGS) entry which is preliminary data.</text>
</comment>
<organism evidence="1 2">
    <name type="scientific">Trichinella pseudospiralis</name>
    <name type="common">Parasitic roundworm</name>
    <dbReference type="NCBI Taxonomy" id="6337"/>
    <lineage>
        <taxon>Eukaryota</taxon>
        <taxon>Metazoa</taxon>
        <taxon>Ecdysozoa</taxon>
        <taxon>Nematoda</taxon>
        <taxon>Enoplea</taxon>
        <taxon>Dorylaimia</taxon>
        <taxon>Trichinellida</taxon>
        <taxon>Trichinellidae</taxon>
        <taxon>Trichinella</taxon>
    </lineage>
</organism>
<accession>A0A0V1FJ00</accession>
<evidence type="ECO:0000313" key="2">
    <source>
        <dbReference type="Proteomes" id="UP000054995"/>
    </source>
</evidence>
<name>A0A0V1FJ00_TRIPS</name>
<evidence type="ECO:0000313" key="1">
    <source>
        <dbReference type="EMBL" id="KRY85950.1"/>
    </source>
</evidence>
<dbReference type="EMBL" id="JYDT01000080">
    <property type="protein sequence ID" value="KRY85950.1"/>
    <property type="molecule type" value="Genomic_DNA"/>
</dbReference>
<sequence>MSAIGMERHKIMQAKAISARMWEEPCGKHPPEASSKSTTIAFSLTTKTENGIRKDAHFAIENAAPVAAAVPDLAAANIYISFIIAMKNNGVICIESTLAQIDANNQTDGLSSAANLQH</sequence>
<dbReference type="AlphaFoldDB" id="A0A0V1FJ00"/>
<protein>
    <submittedName>
        <fullName evidence="1">Uncharacterized protein</fullName>
    </submittedName>
</protein>
<reference evidence="1 2" key="1">
    <citation type="submission" date="2015-01" db="EMBL/GenBank/DDBJ databases">
        <title>Evolution of Trichinella species and genotypes.</title>
        <authorList>
            <person name="Korhonen P.K."/>
            <person name="Edoardo P."/>
            <person name="Giuseppe L.R."/>
            <person name="Gasser R.B."/>
        </authorList>
    </citation>
    <scope>NUCLEOTIDE SEQUENCE [LARGE SCALE GENOMIC DNA]</scope>
    <source>
        <strain evidence="1">ISS470</strain>
    </source>
</reference>
<proteinExistence type="predicted"/>